<feature type="region of interest" description="Disordered" evidence="7">
    <location>
        <begin position="109"/>
        <end position="137"/>
    </location>
</feature>
<dbReference type="Gene3D" id="2.20.70.10">
    <property type="match status" value="1"/>
</dbReference>
<dbReference type="PROSITE" id="PS50020">
    <property type="entry name" value="WW_DOMAIN_2"/>
    <property type="match status" value="1"/>
</dbReference>
<evidence type="ECO:0000259" key="8">
    <source>
        <dbReference type="PROSITE" id="PS50020"/>
    </source>
</evidence>
<dbReference type="GO" id="GO:0005634">
    <property type="term" value="C:nucleus"/>
    <property type="evidence" value="ECO:0007669"/>
    <property type="project" value="UniProtKB-SubCell"/>
</dbReference>
<evidence type="ECO:0000256" key="6">
    <source>
        <dbReference type="ARBA" id="ARBA00023242"/>
    </source>
</evidence>
<dbReference type="Pfam" id="PF00397">
    <property type="entry name" value="WW"/>
    <property type="match status" value="1"/>
</dbReference>
<protein>
    <recommendedName>
        <fullName evidence="8">WW domain-containing protein</fullName>
    </recommendedName>
</protein>
<dbReference type="GO" id="GO:0035329">
    <property type="term" value="P:hippo signaling"/>
    <property type="evidence" value="ECO:0007669"/>
    <property type="project" value="TreeGrafter"/>
</dbReference>
<keyword evidence="6" id="KW-0539">Nucleus</keyword>
<accession>A0AAY4C7G3</accession>
<dbReference type="PANTHER" id="PTHR17616:SF8">
    <property type="entry name" value="TRANSCRIPTIONAL COACTIVATOR YORKIE"/>
    <property type="match status" value="1"/>
</dbReference>
<reference evidence="9 10" key="1">
    <citation type="submission" date="2020-06" db="EMBL/GenBank/DDBJ databases">
        <authorList>
            <consortium name="Wellcome Sanger Institute Data Sharing"/>
        </authorList>
    </citation>
    <scope>NUCLEOTIDE SEQUENCE [LARGE SCALE GENOMIC DNA]</scope>
</reference>
<dbReference type="GO" id="GO:0003713">
    <property type="term" value="F:transcription coactivator activity"/>
    <property type="evidence" value="ECO:0007669"/>
    <property type="project" value="TreeGrafter"/>
</dbReference>
<keyword evidence="5" id="KW-0963">Cytoplasm</keyword>
<evidence type="ECO:0000256" key="5">
    <source>
        <dbReference type="ARBA" id="ARBA00022490"/>
    </source>
</evidence>
<proteinExistence type="predicted"/>
<comment type="subcellular location">
    <subcellularLocation>
        <location evidence="2">Cell junction</location>
        <location evidence="2">Tight junction</location>
    </subcellularLocation>
    <subcellularLocation>
        <location evidence="3">Cytoplasm</location>
    </subcellularLocation>
    <subcellularLocation>
        <location evidence="1">Nucleus</location>
    </subcellularLocation>
</comment>
<dbReference type="SMART" id="SM00456">
    <property type="entry name" value="WW"/>
    <property type="match status" value="1"/>
</dbReference>
<feature type="region of interest" description="Disordered" evidence="7">
    <location>
        <begin position="43"/>
        <end position="74"/>
    </location>
</feature>
<dbReference type="InterPro" id="IPR036020">
    <property type="entry name" value="WW_dom_sf"/>
</dbReference>
<dbReference type="GeneTree" id="ENSGT00940000159204"/>
<reference evidence="9" key="2">
    <citation type="submission" date="2025-08" db="UniProtKB">
        <authorList>
            <consortium name="Ensembl"/>
        </authorList>
    </citation>
    <scope>IDENTIFICATION</scope>
</reference>
<feature type="domain" description="WW" evidence="8">
    <location>
        <begin position="14"/>
        <end position="48"/>
    </location>
</feature>
<keyword evidence="4" id="KW-0965">Cell junction</keyword>
<dbReference type="CDD" id="cd00201">
    <property type="entry name" value="WW"/>
    <property type="match status" value="1"/>
</dbReference>
<dbReference type="GO" id="GO:0005923">
    <property type="term" value="C:bicellular tight junction"/>
    <property type="evidence" value="ECO:0007669"/>
    <property type="project" value="UniProtKB-SubCell"/>
</dbReference>
<dbReference type="GO" id="GO:0005737">
    <property type="term" value="C:cytoplasm"/>
    <property type="evidence" value="ECO:0007669"/>
    <property type="project" value="UniProtKB-SubCell"/>
</dbReference>
<dbReference type="InterPro" id="IPR051583">
    <property type="entry name" value="YAP1"/>
</dbReference>
<name>A0AAY4C7G3_9TELE</name>
<dbReference type="AlphaFoldDB" id="A0AAY4C7G3"/>
<evidence type="ECO:0000256" key="2">
    <source>
        <dbReference type="ARBA" id="ARBA00004435"/>
    </source>
</evidence>
<dbReference type="InterPro" id="IPR001202">
    <property type="entry name" value="WW_dom"/>
</dbReference>
<dbReference type="Proteomes" id="UP000694580">
    <property type="component" value="Chromosome 8"/>
</dbReference>
<evidence type="ECO:0000256" key="1">
    <source>
        <dbReference type="ARBA" id="ARBA00004123"/>
    </source>
</evidence>
<keyword evidence="10" id="KW-1185">Reference proteome</keyword>
<dbReference type="PROSITE" id="PS01159">
    <property type="entry name" value="WW_DOMAIN_1"/>
    <property type="match status" value="1"/>
</dbReference>
<dbReference type="SUPFAM" id="SSF51045">
    <property type="entry name" value="WW domain"/>
    <property type="match status" value="1"/>
</dbReference>
<evidence type="ECO:0000256" key="7">
    <source>
        <dbReference type="SAM" id="MobiDB-lite"/>
    </source>
</evidence>
<dbReference type="Ensembl" id="ENSDCDT00010035282.1">
    <property type="protein sequence ID" value="ENSDCDP00010028511.1"/>
    <property type="gene ID" value="ENSDCDG00010018063.1"/>
</dbReference>
<dbReference type="GO" id="GO:0045944">
    <property type="term" value="P:positive regulation of transcription by RNA polymerase II"/>
    <property type="evidence" value="ECO:0007669"/>
    <property type="project" value="TreeGrafter"/>
</dbReference>
<evidence type="ECO:0000256" key="3">
    <source>
        <dbReference type="ARBA" id="ARBA00004496"/>
    </source>
</evidence>
<keyword evidence="4" id="KW-0796">Tight junction</keyword>
<evidence type="ECO:0000313" key="10">
    <source>
        <dbReference type="Proteomes" id="UP000694580"/>
    </source>
</evidence>
<evidence type="ECO:0000313" key="9">
    <source>
        <dbReference type="Ensembl" id="ENSDCDP00010028511.1"/>
    </source>
</evidence>
<feature type="compositionally biased region" description="Polar residues" evidence="7">
    <location>
        <begin position="53"/>
        <end position="71"/>
    </location>
</feature>
<reference evidence="9" key="3">
    <citation type="submission" date="2025-09" db="UniProtKB">
        <authorList>
            <consortium name="Ensembl"/>
        </authorList>
    </citation>
    <scope>IDENTIFICATION</scope>
</reference>
<dbReference type="PANTHER" id="PTHR17616">
    <property type="entry name" value="YES-ASSOCIATED PROTEIN YAP1 FAMILY MEMBER"/>
    <property type="match status" value="1"/>
</dbReference>
<organism evidence="9 10">
    <name type="scientific">Denticeps clupeoides</name>
    <name type="common">denticle herring</name>
    <dbReference type="NCBI Taxonomy" id="299321"/>
    <lineage>
        <taxon>Eukaryota</taxon>
        <taxon>Metazoa</taxon>
        <taxon>Chordata</taxon>
        <taxon>Craniata</taxon>
        <taxon>Vertebrata</taxon>
        <taxon>Euteleostomi</taxon>
        <taxon>Actinopterygii</taxon>
        <taxon>Neopterygii</taxon>
        <taxon>Teleostei</taxon>
        <taxon>Clupei</taxon>
        <taxon>Clupeiformes</taxon>
        <taxon>Denticipitoidei</taxon>
        <taxon>Denticipitidae</taxon>
        <taxon>Denticeps</taxon>
    </lineage>
</organism>
<evidence type="ECO:0000256" key="4">
    <source>
        <dbReference type="ARBA" id="ARBA00022427"/>
    </source>
</evidence>
<sequence length="176" mass="19448">MRTQSPMVAMAANDPLPPGWEIKIDPQTGWPFFVDHNNRITTWNDPRHDGKKVTSQISSNGPCAPQESSPQEAHKSFVREMKHPILRQGYISIPVSHENVDARQPCFTYKQPPGLQSIRTEGRTPSPTPAVHCRPRSPAQVPSESPCHPEAHCLSCSPGSQGPEVRGGFVLFQVLV</sequence>